<feature type="domain" description="Response regulatory" evidence="4">
    <location>
        <begin position="2"/>
        <end position="118"/>
    </location>
</feature>
<dbReference type="AlphaFoldDB" id="A0AAU8FHM2"/>
<accession>A0AAU8FHM2</accession>
<dbReference type="EMBL" id="CP159289">
    <property type="protein sequence ID" value="XCH23387.1"/>
    <property type="molecule type" value="Genomic_DNA"/>
</dbReference>
<dbReference type="InterPro" id="IPR001789">
    <property type="entry name" value="Sig_transdc_resp-reg_receiver"/>
</dbReference>
<dbReference type="GO" id="GO:0003677">
    <property type="term" value="F:DNA binding"/>
    <property type="evidence" value="ECO:0007669"/>
    <property type="project" value="UniProtKB-KW"/>
</dbReference>
<gene>
    <name evidence="5" type="ORF">ABV298_24150</name>
</gene>
<dbReference type="InterPro" id="IPR039420">
    <property type="entry name" value="WalR-like"/>
</dbReference>
<evidence type="ECO:0000259" key="3">
    <source>
        <dbReference type="PROSITE" id="PS50043"/>
    </source>
</evidence>
<dbReference type="Gene3D" id="1.10.10.10">
    <property type="entry name" value="Winged helix-like DNA-binding domain superfamily/Winged helix DNA-binding domain"/>
    <property type="match status" value="1"/>
</dbReference>
<dbReference type="PANTHER" id="PTHR43214">
    <property type="entry name" value="TWO-COMPONENT RESPONSE REGULATOR"/>
    <property type="match status" value="1"/>
</dbReference>
<dbReference type="PANTHER" id="PTHR43214:SF17">
    <property type="entry name" value="TRANSCRIPTIONAL REGULATORY PROTEIN RCSB"/>
    <property type="match status" value="1"/>
</dbReference>
<keyword evidence="2" id="KW-0597">Phosphoprotein</keyword>
<dbReference type="PROSITE" id="PS50043">
    <property type="entry name" value="HTH_LUXR_2"/>
    <property type="match status" value="1"/>
</dbReference>
<organism evidence="5">
    <name type="scientific">Dyadobacter sp. 676</name>
    <dbReference type="NCBI Taxonomy" id="3088362"/>
    <lineage>
        <taxon>Bacteria</taxon>
        <taxon>Pseudomonadati</taxon>
        <taxon>Bacteroidota</taxon>
        <taxon>Cytophagia</taxon>
        <taxon>Cytophagales</taxon>
        <taxon>Spirosomataceae</taxon>
        <taxon>Dyadobacter</taxon>
    </lineage>
</organism>
<dbReference type="InterPro" id="IPR011006">
    <property type="entry name" value="CheY-like_superfamily"/>
</dbReference>
<dbReference type="SMART" id="SM00421">
    <property type="entry name" value="HTH_LUXR"/>
    <property type="match status" value="1"/>
</dbReference>
<evidence type="ECO:0000259" key="4">
    <source>
        <dbReference type="PROSITE" id="PS50110"/>
    </source>
</evidence>
<evidence type="ECO:0000256" key="2">
    <source>
        <dbReference type="PROSITE-ProRule" id="PRU00169"/>
    </source>
</evidence>
<dbReference type="GO" id="GO:0000160">
    <property type="term" value="P:phosphorelay signal transduction system"/>
    <property type="evidence" value="ECO:0007669"/>
    <property type="project" value="InterPro"/>
</dbReference>
<dbReference type="GO" id="GO:0006355">
    <property type="term" value="P:regulation of DNA-templated transcription"/>
    <property type="evidence" value="ECO:0007669"/>
    <property type="project" value="InterPro"/>
</dbReference>
<dbReference type="InterPro" id="IPR036388">
    <property type="entry name" value="WH-like_DNA-bd_sf"/>
</dbReference>
<dbReference type="Pfam" id="PF00196">
    <property type="entry name" value="GerE"/>
    <property type="match status" value="1"/>
</dbReference>
<dbReference type="CDD" id="cd06170">
    <property type="entry name" value="LuxR_C_like"/>
    <property type="match status" value="1"/>
</dbReference>
<dbReference type="Gene3D" id="3.40.50.2300">
    <property type="match status" value="1"/>
</dbReference>
<dbReference type="PROSITE" id="PS00622">
    <property type="entry name" value="HTH_LUXR_1"/>
    <property type="match status" value="1"/>
</dbReference>
<dbReference type="SMART" id="SM00448">
    <property type="entry name" value="REC"/>
    <property type="match status" value="1"/>
</dbReference>
<protein>
    <submittedName>
        <fullName evidence="5">Response regulator transcription factor</fullName>
    </submittedName>
</protein>
<dbReference type="PROSITE" id="PS50110">
    <property type="entry name" value="RESPONSE_REGULATORY"/>
    <property type="match status" value="1"/>
</dbReference>
<dbReference type="RefSeq" id="WP_353718713.1">
    <property type="nucleotide sequence ID" value="NZ_CP159289.1"/>
</dbReference>
<dbReference type="PRINTS" id="PR00038">
    <property type="entry name" value="HTHLUXR"/>
</dbReference>
<dbReference type="Pfam" id="PF00072">
    <property type="entry name" value="Response_reg"/>
    <property type="match status" value="1"/>
</dbReference>
<reference evidence="5" key="1">
    <citation type="submission" date="2024-06" db="EMBL/GenBank/DDBJ databases">
        <title>Sequencing and assembly of the genome of Dyadobacter sp. strain 676, a symbiont of Cyamopsis tetragonoloba.</title>
        <authorList>
            <person name="Guro P."/>
            <person name="Sazanova A."/>
            <person name="Kuznetsova I."/>
            <person name="Belimov A."/>
            <person name="Safronova V."/>
        </authorList>
    </citation>
    <scope>NUCLEOTIDE SEQUENCE</scope>
    <source>
        <strain evidence="5">676</strain>
    </source>
</reference>
<evidence type="ECO:0000313" key="5">
    <source>
        <dbReference type="EMBL" id="XCH23387.1"/>
    </source>
</evidence>
<feature type="domain" description="HTH luxR-type" evidence="3">
    <location>
        <begin position="144"/>
        <end position="209"/>
    </location>
</feature>
<dbReference type="SUPFAM" id="SSF46894">
    <property type="entry name" value="C-terminal effector domain of the bipartite response regulators"/>
    <property type="match status" value="1"/>
</dbReference>
<feature type="modified residue" description="4-aspartylphosphate" evidence="2">
    <location>
        <position position="53"/>
    </location>
</feature>
<proteinExistence type="predicted"/>
<keyword evidence="1" id="KW-0238">DNA-binding</keyword>
<dbReference type="InterPro" id="IPR016032">
    <property type="entry name" value="Sig_transdc_resp-reg_C-effctor"/>
</dbReference>
<dbReference type="InterPro" id="IPR000792">
    <property type="entry name" value="Tscrpt_reg_LuxR_C"/>
</dbReference>
<sequence>MKVLIVDDHFMIRNSMKFMLQDLYSEIEFIEEDNYYNAERHFSNPDIALIILDIDIPGGTGTNMVKQIRAARNDVRILICSASDEEQMAIHYIVAGADGYLEKSVDPQEAARAVATVLNGKRYVSADVQRQLLEVFSGRHGATNPLASVRLSVREKQVMHLLLEGKWVKEIAAMLNVQANTISTFKSRIFSKFGASSLFDLEKKAKEKGLYHK</sequence>
<name>A0AAU8FHM2_9BACT</name>
<evidence type="ECO:0000256" key="1">
    <source>
        <dbReference type="ARBA" id="ARBA00023125"/>
    </source>
</evidence>
<dbReference type="SUPFAM" id="SSF52172">
    <property type="entry name" value="CheY-like"/>
    <property type="match status" value="1"/>
</dbReference>